<dbReference type="SUPFAM" id="SSF56801">
    <property type="entry name" value="Acetyl-CoA synthetase-like"/>
    <property type="match status" value="1"/>
</dbReference>
<feature type="domain" description="AMP-dependent synthetase/ligase" evidence="5">
    <location>
        <begin position="2"/>
        <end position="124"/>
    </location>
</feature>
<feature type="non-terminal residue" evidence="7">
    <location>
        <position position="1"/>
    </location>
</feature>
<dbReference type="GO" id="GO:0005777">
    <property type="term" value="C:peroxisome"/>
    <property type="evidence" value="ECO:0007669"/>
    <property type="project" value="UniProtKB-SubCell"/>
</dbReference>
<keyword evidence="4" id="KW-0576">Peroxisome</keyword>
<organism evidence="7 8">
    <name type="scientific">Trichostrongylus colubriformis</name>
    <name type="common">Black scour worm</name>
    <dbReference type="NCBI Taxonomy" id="6319"/>
    <lineage>
        <taxon>Eukaryota</taxon>
        <taxon>Metazoa</taxon>
        <taxon>Ecdysozoa</taxon>
        <taxon>Nematoda</taxon>
        <taxon>Chromadorea</taxon>
        <taxon>Rhabditida</taxon>
        <taxon>Rhabditina</taxon>
        <taxon>Rhabditomorpha</taxon>
        <taxon>Strongyloidea</taxon>
        <taxon>Trichostrongylidae</taxon>
        <taxon>Trichostrongylus</taxon>
    </lineage>
</organism>
<name>A0AAN8FJE1_TRICO</name>
<dbReference type="GO" id="GO:0016405">
    <property type="term" value="F:CoA-ligase activity"/>
    <property type="evidence" value="ECO:0007669"/>
    <property type="project" value="TreeGrafter"/>
</dbReference>
<evidence type="ECO:0000256" key="1">
    <source>
        <dbReference type="ARBA" id="ARBA00004275"/>
    </source>
</evidence>
<dbReference type="Gene3D" id="3.30.300.30">
    <property type="match status" value="1"/>
</dbReference>
<dbReference type="InterPro" id="IPR025110">
    <property type="entry name" value="AMP-bd_C"/>
</dbReference>
<dbReference type="Gene3D" id="3.40.50.12780">
    <property type="entry name" value="N-terminal domain of ligase-like"/>
    <property type="match status" value="1"/>
</dbReference>
<dbReference type="EMBL" id="WIXE01017320">
    <property type="protein sequence ID" value="KAK5971848.1"/>
    <property type="molecule type" value="Genomic_DNA"/>
</dbReference>
<sequence>VDTLNVVPSILSFLCRVSVDRYDLSSVRTVLCGSSPLGKELSSTFLRKFPSVEHLIQGYGMTEVVVLSHITPLGLIEEEHLGSCGKLLPGFEAELRDETGHVIDGPNVPGELYLRSPTVMRGYYRADEASDTFVDGWLRTGDILYYDEDGFYFVVDRVKDLIKVHGTQVSPSELEDIILTVPGVQEVGVIGMEHPTSGQIPKAFVVLEEGVDHVEAKNSIIANVKAKVSPIKQLRGGIEIVKELPKTSSGKVKRSELRAIHSGGI</sequence>
<reference evidence="7 8" key="1">
    <citation type="submission" date="2019-10" db="EMBL/GenBank/DDBJ databases">
        <title>Assembly and Annotation for the nematode Trichostrongylus colubriformis.</title>
        <authorList>
            <person name="Martin J."/>
        </authorList>
    </citation>
    <scope>NUCLEOTIDE SEQUENCE [LARGE SCALE GENOMIC DNA]</scope>
    <source>
        <strain evidence="7">G859</strain>
        <tissue evidence="7">Whole worm</tissue>
    </source>
</reference>
<accession>A0AAN8FJE1</accession>
<dbReference type="InterPro" id="IPR000873">
    <property type="entry name" value="AMP-dep_synth/lig_dom"/>
</dbReference>
<evidence type="ECO:0000256" key="2">
    <source>
        <dbReference type="ARBA" id="ARBA00006432"/>
    </source>
</evidence>
<proteinExistence type="inferred from homology"/>
<evidence type="ECO:0000313" key="8">
    <source>
        <dbReference type="Proteomes" id="UP001331761"/>
    </source>
</evidence>
<gene>
    <name evidence="7" type="ORF">GCK32_006503</name>
</gene>
<dbReference type="Pfam" id="PF13193">
    <property type="entry name" value="AMP-binding_C"/>
    <property type="match status" value="1"/>
</dbReference>
<dbReference type="Pfam" id="PF00501">
    <property type="entry name" value="AMP-binding"/>
    <property type="match status" value="1"/>
</dbReference>
<dbReference type="Proteomes" id="UP001331761">
    <property type="component" value="Unassembled WGS sequence"/>
</dbReference>
<dbReference type="PANTHER" id="PTHR24096:SF149">
    <property type="entry name" value="AMP-BINDING DOMAIN-CONTAINING PROTEIN-RELATED"/>
    <property type="match status" value="1"/>
</dbReference>
<dbReference type="AlphaFoldDB" id="A0AAN8FJE1"/>
<evidence type="ECO:0000256" key="4">
    <source>
        <dbReference type="ARBA" id="ARBA00023140"/>
    </source>
</evidence>
<evidence type="ECO:0000259" key="6">
    <source>
        <dbReference type="Pfam" id="PF13193"/>
    </source>
</evidence>
<keyword evidence="3" id="KW-0436">Ligase</keyword>
<protein>
    <submittedName>
        <fullName evidence="7">AMP-binding enzyme</fullName>
    </submittedName>
</protein>
<dbReference type="InterPro" id="IPR042099">
    <property type="entry name" value="ANL_N_sf"/>
</dbReference>
<evidence type="ECO:0000256" key="3">
    <source>
        <dbReference type="ARBA" id="ARBA00022598"/>
    </source>
</evidence>
<dbReference type="InterPro" id="IPR045851">
    <property type="entry name" value="AMP-bd_C_sf"/>
</dbReference>
<comment type="similarity">
    <text evidence="2">Belongs to the ATP-dependent AMP-binding enzyme family.</text>
</comment>
<evidence type="ECO:0000259" key="5">
    <source>
        <dbReference type="Pfam" id="PF00501"/>
    </source>
</evidence>
<comment type="subcellular location">
    <subcellularLocation>
        <location evidence="1">Peroxisome</location>
    </subcellularLocation>
</comment>
<evidence type="ECO:0000313" key="7">
    <source>
        <dbReference type="EMBL" id="KAK5971848.1"/>
    </source>
</evidence>
<keyword evidence="8" id="KW-1185">Reference proteome</keyword>
<comment type="caution">
    <text evidence="7">The sequence shown here is derived from an EMBL/GenBank/DDBJ whole genome shotgun (WGS) entry which is preliminary data.</text>
</comment>
<feature type="domain" description="AMP-binding enzyme C-terminal" evidence="6">
    <location>
        <begin position="173"/>
        <end position="251"/>
    </location>
</feature>
<dbReference type="PANTHER" id="PTHR24096">
    <property type="entry name" value="LONG-CHAIN-FATTY-ACID--COA LIGASE"/>
    <property type="match status" value="1"/>
</dbReference>